<protein>
    <submittedName>
        <fullName evidence="5">Amino acid/amide ABC transporter ATP-binding protein 1, HAAT family (TC 3.A.1.4.-)</fullName>
    </submittedName>
</protein>
<dbReference type="PANTHER" id="PTHR45772">
    <property type="entry name" value="CONSERVED COMPONENT OF ABC TRANSPORTER FOR NATURAL AMINO ACIDS-RELATED"/>
    <property type="match status" value="1"/>
</dbReference>
<dbReference type="EMBL" id="FQVB01000005">
    <property type="protein sequence ID" value="SHE53966.1"/>
    <property type="molecule type" value="Genomic_DNA"/>
</dbReference>
<dbReference type="Gene3D" id="3.40.50.300">
    <property type="entry name" value="P-loop containing nucleotide triphosphate hydrolases"/>
    <property type="match status" value="1"/>
</dbReference>
<dbReference type="InterPro" id="IPR051120">
    <property type="entry name" value="ABC_AA/LPS_Transport"/>
</dbReference>
<dbReference type="InterPro" id="IPR003439">
    <property type="entry name" value="ABC_transporter-like_ATP-bd"/>
</dbReference>
<dbReference type="GO" id="GO:0005524">
    <property type="term" value="F:ATP binding"/>
    <property type="evidence" value="ECO:0007669"/>
    <property type="project" value="UniProtKB-KW"/>
</dbReference>
<evidence type="ECO:0000259" key="4">
    <source>
        <dbReference type="PROSITE" id="PS50893"/>
    </source>
</evidence>
<keyword evidence="1" id="KW-0813">Transport</keyword>
<evidence type="ECO:0000256" key="3">
    <source>
        <dbReference type="ARBA" id="ARBA00022840"/>
    </source>
</evidence>
<dbReference type="SMART" id="SM00382">
    <property type="entry name" value="AAA"/>
    <property type="match status" value="1"/>
</dbReference>
<dbReference type="STRING" id="1121391.SAMN02745206_00431"/>
<dbReference type="PROSITE" id="PS00211">
    <property type="entry name" value="ABC_TRANSPORTER_1"/>
    <property type="match status" value="1"/>
</dbReference>
<feature type="domain" description="ABC transporter" evidence="4">
    <location>
        <begin position="8"/>
        <end position="249"/>
    </location>
</feature>
<keyword evidence="2" id="KW-0547">Nucleotide-binding</keyword>
<dbReference type="GO" id="GO:0016887">
    <property type="term" value="F:ATP hydrolysis activity"/>
    <property type="evidence" value="ECO:0007669"/>
    <property type="project" value="InterPro"/>
</dbReference>
<dbReference type="InterPro" id="IPR027417">
    <property type="entry name" value="P-loop_NTPase"/>
</dbReference>
<keyword evidence="6" id="KW-1185">Reference proteome</keyword>
<dbReference type="GO" id="GO:0005886">
    <property type="term" value="C:plasma membrane"/>
    <property type="evidence" value="ECO:0007669"/>
    <property type="project" value="TreeGrafter"/>
</dbReference>
<dbReference type="SUPFAM" id="SSF52540">
    <property type="entry name" value="P-loop containing nucleoside triphosphate hydrolases"/>
    <property type="match status" value="1"/>
</dbReference>
<dbReference type="RefSeq" id="WP_073036540.1">
    <property type="nucleotide sequence ID" value="NZ_FQVB01000005.1"/>
</dbReference>
<gene>
    <name evidence="5" type="ORF">SAMN02745206_00431</name>
</gene>
<dbReference type="OrthoDB" id="5405085at2"/>
<evidence type="ECO:0000256" key="2">
    <source>
        <dbReference type="ARBA" id="ARBA00022741"/>
    </source>
</evidence>
<proteinExistence type="predicted"/>
<evidence type="ECO:0000313" key="6">
    <source>
        <dbReference type="Proteomes" id="UP000184076"/>
    </source>
</evidence>
<dbReference type="Pfam" id="PF00005">
    <property type="entry name" value="ABC_tran"/>
    <property type="match status" value="1"/>
</dbReference>
<evidence type="ECO:0000256" key="1">
    <source>
        <dbReference type="ARBA" id="ARBA00022448"/>
    </source>
</evidence>
<reference evidence="6" key="1">
    <citation type="submission" date="2016-11" db="EMBL/GenBank/DDBJ databases">
        <authorList>
            <person name="Varghese N."/>
            <person name="Submissions S."/>
        </authorList>
    </citation>
    <scope>NUCLEOTIDE SEQUENCE [LARGE SCALE GENOMIC DNA]</scope>
    <source>
        <strain evidence="6">DSM 9756</strain>
    </source>
</reference>
<keyword evidence="3 5" id="KW-0067">ATP-binding</keyword>
<organism evidence="5 6">
    <name type="scientific">Desulfacinum infernum DSM 9756</name>
    <dbReference type="NCBI Taxonomy" id="1121391"/>
    <lineage>
        <taxon>Bacteria</taxon>
        <taxon>Pseudomonadati</taxon>
        <taxon>Thermodesulfobacteriota</taxon>
        <taxon>Syntrophobacteria</taxon>
        <taxon>Syntrophobacterales</taxon>
        <taxon>Syntrophobacteraceae</taxon>
        <taxon>Desulfacinum</taxon>
    </lineage>
</organism>
<dbReference type="PANTHER" id="PTHR45772:SF3">
    <property type="entry name" value="ABC TRANSPORTER ATP-BINDING PROTEIN"/>
    <property type="match status" value="1"/>
</dbReference>
<dbReference type="Proteomes" id="UP000184076">
    <property type="component" value="Unassembled WGS sequence"/>
</dbReference>
<name>A0A1M4UBE7_9BACT</name>
<dbReference type="InterPro" id="IPR003593">
    <property type="entry name" value="AAA+_ATPase"/>
</dbReference>
<dbReference type="CDD" id="cd03219">
    <property type="entry name" value="ABC_Mj1267_LivG_branched"/>
    <property type="match status" value="1"/>
</dbReference>
<evidence type="ECO:0000313" key="5">
    <source>
        <dbReference type="EMBL" id="SHE53966.1"/>
    </source>
</evidence>
<dbReference type="AlphaFoldDB" id="A0A1M4UBE7"/>
<accession>A0A1M4UBE7</accession>
<dbReference type="InterPro" id="IPR017871">
    <property type="entry name" value="ABC_transporter-like_CS"/>
</dbReference>
<sequence>MKDNGRILEVRDLYKDFSGLEVLAGVSFQVAQGERHAVIGPNGAGKTTLFNVITGKYKPSGGSILFQGRDITGRPPHQLCRMKISRSFQITNAFQELTVFENVRSGVRCLHGLRYHFFRRVDRDVAVNRRTEELLHLVGLGSVADAPVSTLSYGQQRALEIALTLSTDPELILLDEPTAGMTREETAEAIQLIDRVTRGKTLIIIEHDMDVVFSLADRISVLHYGRILASDRPHVIRDDQRVKDAYLGEG</sequence>
<dbReference type="PROSITE" id="PS50893">
    <property type="entry name" value="ABC_TRANSPORTER_2"/>
    <property type="match status" value="1"/>
</dbReference>
<dbReference type="FunFam" id="3.40.50.300:FF:000421">
    <property type="entry name" value="Branched-chain amino acid ABC transporter ATP-binding protein"/>
    <property type="match status" value="1"/>
</dbReference>